<dbReference type="Proteomes" id="UP000001194">
    <property type="component" value="Unassembled WGS sequence"/>
</dbReference>
<evidence type="ECO:0000256" key="1">
    <source>
        <dbReference type="SAM" id="Coils"/>
    </source>
</evidence>
<dbReference type="AlphaFoldDB" id="B0DU22"/>
<dbReference type="EMBL" id="DS547135">
    <property type="protein sequence ID" value="EDR01827.1"/>
    <property type="molecule type" value="Genomic_DNA"/>
</dbReference>
<dbReference type="OrthoDB" id="3253362at2759"/>
<dbReference type="KEGG" id="lbc:LACBIDRAFT_332844"/>
<keyword evidence="1" id="KW-0175">Coiled coil</keyword>
<feature type="coiled-coil region" evidence="1">
    <location>
        <begin position="157"/>
        <end position="184"/>
    </location>
</feature>
<evidence type="ECO:0000313" key="3">
    <source>
        <dbReference type="Proteomes" id="UP000001194"/>
    </source>
</evidence>
<accession>B0DU22</accession>
<dbReference type="HOGENOM" id="CLU_018544_7_0_1"/>
<keyword evidence="3" id="KW-1185">Reference proteome</keyword>
<proteinExistence type="predicted"/>
<name>B0DU22_LACBS</name>
<protein>
    <submittedName>
        <fullName evidence="2">Predicted protein</fullName>
    </submittedName>
</protein>
<dbReference type="RefSeq" id="XP_001887437.1">
    <property type="nucleotide sequence ID" value="XM_001887402.1"/>
</dbReference>
<gene>
    <name evidence="2" type="ORF">LACBIDRAFT_332844</name>
</gene>
<evidence type="ECO:0000313" key="2">
    <source>
        <dbReference type="EMBL" id="EDR01827.1"/>
    </source>
</evidence>
<organism evidence="3">
    <name type="scientific">Laccaria bicolor (strain S238N-H82 / ATCC MYA-4686)</name>
    <name type="common">Bicoloured deceiver</name>
    <name type="synonym">Laccaria laccata var. bicolor</name>
    <dbReference type="NCBI Taxonomy" id="486041"/>
    <lineage>
        <taxon>Eukaryota</taxon>
        <taxon>Fungi</taxon>
        <taxon>Dikarya</taxon>
        <taxon>Basidiomycota</taxon>
        <taxon>Agaricomycotina</taxon>
        <taxon>Agaricomycetes</taxon>
        <taxon>Agaricomycetidae</taxon>
        <taxon>Agaricales</taxon>
        <taxon>Agaricineae</taxon>
        <taxon>Hydnangiaceae</taxon>
        <taxon>Laccaria</taxon>
    </lineage>
</organism>
<sequence length="813" mass="92814">MTAAEFLDVPTRRSTGAQLLRLERIWRMIQCCSVKTHNAFLSLHDPSFKRSILDQAPRPERIAPRHKRIIAELETEMAIAQEALKTMMKQRNEAHALPASLSSTVDRGDSALLDNIDEQMFDVECDLYSLQGGLERQISNASIRNRSETCDEIKPEIEEGQLELRRLLEQRKDISEQLDLHRDQLSPICKVPPEIIRILFLLWASDRHFLRSPTHVSPNVLAGVCVSWKNIALGMPKLWSFILVEIRKGKFYPDKRIVERWIERSGSSALSFSIEERDSSFHSNHAGVDQVPPTILYGNTRSEHYAGSPVASMLELFIPHHSRWQRVRLRYNDADTVALASLPLPMNTTYPLLEEVYLDKGYWYAKEDLDRIKSMMVSAPRLHSVTWLSEKSYKVLAFPWEQLTHFSQGPFATMNQGLRILAICPHLKSLELTLFLPGNLAVLLDKVTLPALKDLLLSELHGASLSIRVGRWPQFQFLAFLLRSGCTIKQFIIQECNISAEEMAECLVHPQISKSLGSLSITEYHQKHLCMTDEVLRRLTYTPSVIFSENVLGGGDDQLVEDTPSETICPNLTNIKLWGCISAQDGKVADMVESRWLSRTEACPIVQLRTAAIGFFADACHTEDWTRLWRIQEFLFMDLFDSECDGAGRFTRSDACLSSLTSTLSIPCRRWPTTSSHESHKIGRDQVDQRTLNFDFDDDFKMIWSISQEALKTKMKQRNDAHSLLAPLSNLVLGQCPNFLNLHRNELSPICKLPPEIIRIIFLFWASDRHFFQSPTCISPNVLTGVCVSWRNIAFVVEIREGKVYPDKQIIQN</sequence>
<dbReference type="InParanoid" id="B0DU22"/>
<dbReference type="GeneID" id="6083144"/>
<reference evidence="2 3" key="1">
    <citation type="journal article" date="2008" name="Nature">
        <title>The genome of Laccaria bicolor provides insights into mycorrhizal symbiosis.</title>
        <authorList>
            <person name="Martin F."/>
            <person name="Aerts A."/>
            <person name="Ahren D."/>
            <person name="Brun A."/>
            <person name="Danchin E.G.J."/>
            <person name="Duchaussoy F."/>
            <person name="Gibon J."/>
            <person name="Kohler A."/>
            <person name="Lindquist E."/>
            <person name="Pereda V."/>
            <person name="Salamov A."/>
            <person name="Shapiro H.J."/>
            <person name="Wuyts J."/>
            <person name="Blaudez D."/>
            <person name="Buee M."/>
            <person name="Brokstein P."/>
            <person name="Canbaeck B."/>
            <person name="Cohen D."/>
            <person name="Courty P.E."/>
            <person name="Coutinho P.M."/>
            <person name="Delaruelle C."/>
            <person name="Detter J.C."/>
            <person name="Deveau A."/>
            <person name="DiFazio S."/>
            <person name="Duplessis S."/>
            <person name="Fraissinet-Tachet L."/>
            <person name="Lucic E."/>
            <person name="Frey-Klett P."/>
            <person name="Fourrey C."/>
            <person name="Feussner I."/>
            <person name="Gay G."/>
            <person name="Grimwood J."/>
            <person name="Hoegger P.J."/>
            <person name="Jain P."/>
            <person name="Kilaru S."/>
            <person name="Labbe J."/>
            <person name="Lin Y.C."/>
            <person name="Legue V."/>
            <person name="Le Tacon F."/>
            <person name="Marmeisse R."/>
            <person name="Melayah D."/>
            <person name="Montanini B."/>
            <person name="Muratet M."/>
            <person name="Nehls U."/>
            <person name="Niculita-Hirzel H."/>
            <person name="Oudot-Le Secq M.P."/>
            <person name="Peter M."/>
            <person name="Quesneville H."/>
            <person name="Rajashekar B."/>
            <person name="Reich M."/>
            <person name="Rouhier N."/>
            <person name="Schmutz J."/>
            <person name="Yin T."/>
            <person name="Chalot M."/>
            <person name="Henrissat B."/>
            <person name="Kuees U."/>
            <person name="Lucas S."/>
            <person name="Van de Peer Y."/>
            <person name="Podila G.K."/>
            <person name="Polle A."/>
            <person name="Pukkila P.J."/>
            <person name="Richardson P.M."/>
            <person name="Rouze P."/>
            <person name="Sanders I.R."/>
            <person name="Stajich J.E."/>
            <person name="Tunlid A."/>
            <person name="Tuskan G."/>
            <person name="Grigoriev I.V."/>
        </authorList>
    </citation>
    <scope>NUCLEOTIDE SEQUENCE [LARGE SCALE GENOMIC DNA]</scope>
    <source>
        <strain evidence="3">S238N-H82 / ATCC MYA-4686</strain>
    </source>
</reference>